<evidence type="ECO:0000313" key="2">
    <source>
        <dbReference type="Proteomes" id="UP000048926"/>
    </source>
</evidence>
<protein>
    <submittedName>
        <fullName evidence="1">Uncharacterized protein</fullName>
    </submittedName>
</protein>
<dbReference type="RefSeq" id="WP_055661342.1">
    <property type="nucleotide sequence ID" value="NZ_CXST01000006.1"/>
</dbReference>
<proteinExistence type="predicted"/>
<accession>A0A0M6YB49</accession>
<gene>
    <name evidence="1" type="ORF">LAL4801_05764</name>
</gene>
<dbReference type="EMBL" id="CXST01000006">
    <property type="protein sequence ID" value="CTQ47302.1"/>
    <property type="molecule type" value="Genomic_DNA"/>
</dbReference>
<dbReference type="AlphaFoldDB" id="A0A0M6YB49"/>
<dbReference type="Proteomes" id="UP000048926">
    <property type="component" value="Unassembled WGS sequence"/>
</dbReference>
<evidence type="ECO:0000313" key="1">
    <source>
        <dbReference type="EMBL" id="CTQ47302.1"/>
    </source>
</evidence>
<reference evidence="2" key="1">
    <citation type="submission" date="2015-07" db="EMBL/GenBank/DDBJ databases">
        <authorList>
            <person name="Rodrigo-Torres Lidia"/>
            <person name="Arahal R.David."/>
        </authorList>
    </citation>
    <scope>NUCLEOTIDE SEQUENCE [LARGE SCALE GENOMIC DNA]</scope>
    <source>
        <strain evidence="2">CECT 4801</strain>
    </source>
</reference>
<name>A0A0M6YB49_9HYPH</name>
<organism evidence="1 2">
    <name type="scientific">Roseibium aggregatum</name>
    <dbReference type="NCBI Taxonomy" id="187304"/>
    <lineage>
        <taxon>Bacteria</taxon>
        <taxon>Pseudomonadati</taxon>
        <taxon>Pseudomonadota</taxon>
        <taxon>Alphaproteobacteria</taxon>
        <taxon>Hyphomicrobiales</taxon>
        <taxon>Stappiaceae</taxon>
        <taxon>Roseibium</taxon>
    </lineage>
</organism>
<sequence>MLTADESYFLEGESDVLKAEFINQFVLWLFETYSKENVIGVVFGQHADKKSFGAWALVVPLTEDRRLACGRWMMPKRLELEARREFIDRVNFALNQTRMCFGTQGNWARGACEAAA</sequence>
<keyword evidence="2" id="KW-1185">Reference proteome</keyword>